<dbReference type="AlphaFoldDB" id="A0A2M4CAC9"/>
<accession>A0A2M4CAC9</accession>
<dbReference type="EMBL" id="GGFJ01013136">
    <property type="protein sequence ID" value="MBW62277.1"/>
    <property type="molecule type" value="Transcribed_RNA"/>
</dbReference>
<reference evidence="1" key="1">
    <citation type="submission" date="2018-01" db="EMBL/GenBank/DDBJ databases">
        <title>An insight into the sialome of Amazonian anophelines.</title>
        <authorList>
            <person name="Ribeiro J.M."/>
            <person name="Scarpassa V."/>
            <person name="Calvo E."/>
        </authorList>
    </citation>
    <scope>NUCLEOTIDE SEQUENCE</scope>
    <source>
        <tissue evidence="1">Salivary glands</tissue>
    </source>
</reference>
<proteinExistence type="predicted"/>
<evidence type="ECO:0000313" key="1">
    <source>
        <dbReference type="EMBL" id="MBW62277.1"/>
    </source>
</evidence>
<protein>
    <submittedName>
        <fullName evidence="1">Putative secreted protein</fullName>
    </submittedName>
</protein>
<organism evidence="1">
    <name type="scientific">Anopheles marajoara</name>
    <dbReference type="NCBI Taxonomy" id="58244"/>
    <lineage>
        <taxon>Eukaryota</taxon>
        <taxon>Metazoa</taxon>
        <taxon>Ecdysozoa</taxon>
        <taxon>Arthropoda</taxon>
        <taxon>Hexapoda</taxon>
        <taxon>Insecta</taxon>
        <taxon>Pterygota</taxon>
        <taxon>Neoptera</taxon>
        <taxon>Endopterygota</taxon>
        <taxon>Diptera</taxon>
        <taxon>Nematocera</taxon>
        <taxon>Culicoidea</taxon>
        <taxon>Culicidae</taxon>
        <taxon>Anophelinae</taxon>
        <taxon>Anopheles</taxon>
    </lineage>
</organism>
<sequence length="87" mass="10465">MHLSLLRYRRWVVLNRCLHHPAWAVCCHHRYDRPVLCDVIRAVSFRVWAHECMLSLETEWHHPTAMRTGIEWVQGQSLLHLTEIRSL</sequence>
<name>A0A2M4CAC9_9DIPT</name>